<keyword evidence="4" id="KW-1185">Reference proteome</keyword>
<evidence type="ECO:0000313" key="1">
    <source>
        <dbReference type="EMBL" id="MDA1385371.1"/>
    </source>
</evidence>
<dbReference type="AlphaFoldDB" id="A0A9X3PH61"/>
<name>A0A9X3PH61_9ACTN</name>
<dbReference type="Proteomes" id="UP001183604">
    <property type="component" value="Unassembled WGS sequence"/>
</dbReference>
<dbReference type="EMBL" id="JAPZVQ010000004">
    <property type="protein sequence ID" value="MDA1385371.1"/>
    <property type="molecule type" value="Genomic_DNA"/>
</dbReference>
<organism evidence="1 3">
    <name type="scientific">Glycomyces lechevalierae</name>
    <dbReference type="NCBI Taxonomy" id="256034"/>
    <lineage>
        <taxon>Bacteria</taxon>
        <taxon>Bacillati</taxon>
        <taxon>Actinomycetota</taxon>
        <taxon>Actinomycetes</taxon>
        <taxon>Glycomycetales</taxon>
        <taxon>Glycomycetaceae</taxon>
        <taxon>Glycomyces</taxon>
    </lineage>
</organism>
<reference evidence="2 4" key="2">
    <citation type="submission" date="2023-07" db="EMBL/GenBank/DDBJ databases">
        <title>Sequencing the genomes of 1000 actinobacteria strains.</title>
        <authorList>
            <person name="Klenk H.-P."/>
        </authorList>
    </citation>
    <scope>NUCLEOTIDE SEQUENCE [LARGE SCALE GENOMIC DNA]</scope>
    <source>
        <strain evidence="2 4">DSM 44724</strain>
    </source>
</reference>
<gene>
    <name evidence="2" type="ORF">J2S69_000731</name>
    <name evidence="1" type="ORF">O2L01_10270</name>
</gene>
<reference evidence="1" key="1">
    <citation type="submission" date="2022-12" db="EMBL/GenBank/DDBJ databases">
        <title>Gycomyces niveus sp.nov., a novel actinomycete isolated from soil in Shouguang.</title>
        <authorList>
            <person name="Yang X."/>
        </authorList>
    </citation>
    <scope>NUCLEOTIDE SEQUENCE</scope>
    <source>
        <strain evidence="1">DSM 44724</strain>
    </source>
</reference>
<evidence type="ECO:0000313" key="4">
    <source>
        <dbReference type="Proteomes" id="UP001183604"/>
    </source>
</evidence>
<comment type="caution">
    <text evidence="1">The sequence shown here is derived from an EMBL/GenBank/DDBJ whole genome shotgun (WGS) entry which is preliminary data.</text>
</comment>
<evidence type="ECO:0000313" key="2">
    <source>
        <dbReference type="EMBL" id="MDR7337012.1"/>
    </source>
</evidence>
<dbReference type="Proteomes" id="UP001145799">
    <property type="component" value="Unassembled WGS sequence"/>
</dbReference>
<dbReference type="EMBL" id="JAVDYD010000001">
    <property type="protein sequence ID" value="MDR7337012.1"/>
    <property type="molecule type" value="Genomic_DNA"/>
</dbReference>
<accession>A0A9X3PH61</accession>
<sequence length="155" mass="16799">MPKDAAEPPLTRRGKLARVGATLAMVLALGATSLWGTDDLFPFSPFKMYSHAHDPDGWANSTSLILTDATGRSFSVGDNDTGFRRAELEGQLSRFREDPGLLALVAEAYEDAHPDSPEIVGAEVRIVHYELKDGERTGAERLEIAATWTEGSEAP</sequence>
<evidence type="ECO:0000313" key="3">
    <source>
        <dbReference type="Proteomes" id="UP001145799"/>
    </source>
</evidence>
<protein>
    <submittedName>
        <fullName evidence="1">Uncharacterized protein</fullName>
    </submittedName>
</protein>
<proteinExistence type="predicted"/>
<dbReference type="RefSeq" id="WP_270121830.1">
    <property type="nucleotide sequence ID" value="NZ_BAAAOM010000002.1"/>
</dbReference>